<organism evidence="1 2">
    <name type="scientific">Gigaspora margarita</name>
    <dbReference type="NCBI Taxonomy" id="4874"/>
    <lineage>
        <taxon>Eukaryota</taxon>
        <taxon>Fungi</taxon>
        <taxon>Fungi incertae sedis</taxon>
        <taxon>Mucoromycota</taxon>
        <taxon>Glomeromycotina</taxon>
        <taxon>Glomeromycetes</taxon>
        <taxon>Diversisporales</taxon>
        <taxon>Gigasporaceae</taxon>
        <taxon>Gigaspora</taxon>
    </lineage>
</organism>
<dbReference type="EMBL" id="WTPW01000253">
    <property type="protein sequence ID" value="KAF0530093.1"/>
    <property type="molecule type" value="Genomic_DNA"/>
</dbReference>
<reference evidence="1 2" key="1">
    <citation type="journal article" date="2019" name="Environ. Microbiol.">
        <title>At the nexus of three kingdoms: the genome of the mycorrhizal fungus Gigaspora margarita provides insights into plant, endobacterial and fungal interactions.</title>
        <authorList>
            <person name="Venice F."/>
            <person name="Ghignone S."/>
            <person name="Salvioli di Fossalunga A."/>
            <person name="Amselem J."/>
            <person name="Novero M."/>
            <person name="Xianan X."/>
            <person name="Sedzielewska Toro K."/>
            <person name="Morin E."/>
            <person name="Lipzen A."/>
            <person name="Grigoriev I.V."/>
            <person name="Henrissat B."/>
            <person name="Martin F.M."/>
            <person name="Bonfante P."/>
        </authorList>
    </citation>
    <scope>NUCLEOTIDE SEQUENCE [LARGE SCALE GENOMIC DNA]</scope>
    <source>
        <strain evidence="1 2">BEG34</strain>
    </source>
</reference>
<keyword evidence="2" id="KW-1185">Reference proteome</keyword>
<name>A0A8H4ASZ7_GIGMA</name>
<proteinExistence type="predicted"/>
<dbReference type="AlphaFoldDB" id="A0A8H4ASZ7"/>
<protein>
    <submittedName>
        <fullName evidence="1">Uncharacterized protein</fullName>
    </submittedName>
</protein>
<gene>
    <name evidence="1" type="ORF">F8M41_012423</name>
</gene>
<sequence>MEHNKENTPNEKNYKYFIRQNKDWSHLDYLNYCQKRKLLRNKAIETEAYKNYLDYVAKNNSNCKKKALTAIKPDQKMPKSDFPSKDPI</sequence>
<dbReference type="Proteomes" id="UP000439903">
    <property type="component" value="Unassembled WGS sequence"/>
</dbReference>
<evidence type="ECO:0000313" key="1">
    <source>
        <dbReference type="EMBL" id="KAF0530093.1"/>
    </source>
</evidence>
<evidence type="ECO:0000313" key="2">
    <source>
        <dbReference type="Proteomes" id="UP000439903"/>
    </source>
</evidence>
<accession>A0A8H4ASZ7</accession>
<comment type="caution">
    <text evidence="1">The sequence shown here is derived from an EMBL/GenBank/DDBJ whole genome shotgun (WGS) entry which is preliminary data.</text>
</comment>